<dbReference type="Proteomes" id="UP000499080">
    <property type="component" value="Unassembled WGS sequence"/>
</dbReference>
<evidence type="ECO:0000313" key="2">
    <source>
        <dbReference type="EMBL" id="GBM32619.1"/>
    </source>
</evidence>
<comment type="caution">
    <text evidence="2">The sequence shown here is derived from an EMBL/GenBank/DDBJ whole genome shotgun (WGS) entry which is preliminary data.</text>
</comment>
<evidence type="ECO:0000313" key="3">
    <source>
        <dbReference type="Proteomes" id="UP000499080"/>
    </source>
</evidence>
<accession>A0A4Y2EWF1</accession>
<gene>
    <name evidence="2" type="ORF">AVEN_8458_1</name>
</gene>
<feature type="compositionally biased region" description="Low complexity" evidence="1">
    <location>
        <begin position="1"/>
        <end position="10"/>
    </location>
</feature>
<protein>
    <submittedName>
        <fullName evidence="2">Uncharacterized protein</fullName>
    </submittedName>
</protein>
<reference evidence="2 3" key="1">
    <citation type="journal article" date="2019" name="Sci. Rep.">
        <title>Orb-weaving spider Araneus ventricosus genome elucidates the spidroin gene catalogue.</title>
        <authorList>
            <person name="Kono N."/>
            <person name="Nakamura H."/>
            <person name="Ohtoshi R."/>
            <person name="Moran D.A.P."/>
            <person name="Shinohara A."/>
            <person name="Yoshida Y."/>
            <person name="Fujiwara M."/>
            <person name="Mori M."/>
            <person name="Tomita M."/>
            <person name="Arakawa K."/>
        </authorList>
    </citation>
    <scope>NUCLEOTIDE SEQUENCE [LARGE SCALE GENOMIC DNA]</scope>
</reference>
<proteinExistence type="predicted"/>
<sequence length="88" mass="9712">MPAQVSSSSSDRGSKLRGPSQNSLRVASNWDVNITKLLNQYECYLRQNLVALNRDRYLNRHLSSKFHATPGGGCLTLDIRFACTGPAS</sequence>
<dbReference type="AlphaFoldDB" id="A0A4Y2EWF1"/>
<dbReference type="EMBL" id="BGPR01000713">
    <property type="protein sequence ID" value="GBM32619.1"/>
    <property type="molecule type" value="Genomic_DNA"/>
</dbReference>
<feature type="region of interest" description="Disordered" evidence="1">
    <location>
        <begin position="1"/>
        <end position="23"/>
    </location>
</feature>
<name>A0A4Y2EWF1_ARAVE</name>
<keyword evidence="3" id="KW-1185">Reference proteome</keyword>
<evidence type="ECO:0000256" key="1">
    <source>
        <dbReference type="SAM" id="MobiDB-lite"/>
    </source>
</evidence>
<organism evidence="2 3">
    <name type="scientific">Araneus ventricosus</name>
    <name type="common">Orbweaver spider</name>
    <name type="synonym">Epeira ventricosa</name>
    <dbReference type="NCBI Taxonomy" id="182803"/>
    <lineage>
        <taxon>Eukaryota</taxon>
        <taxon>Metazoa</taxon>
        <taxon>Ecdysozoa</taxon>
        <taxon>Arthropoda</taxon>
        <taxon>Chelicerata</taxon>
        <taxon>Arachnida</taxon>
        <taxon>Araneae</taxon>
        <taxon>Araneomorphae</taxon>
        <taxon>Entelegynae</taxon>
        <taxon>Araneoidea</taxon>
        <taxon>Araneidae</taxon>
        <taxon>Araneus</taxon>
    </lineage>
</organism>